<evidence type="ECO:0000313" key="1">
    <source>
        <dbReference type="EMBL" id="CAB4044760.1"/>
    </source>
</evidence>
<feature type="non-terminal residue" evidence="1">
    <location>
        <position position="1"/>
    </location>
</feature>
<dbReference type="InterPro" id="IPR043128">
    <property type="entry name" value="Rev_trsase/Diguanyl_cyclase"/>
</dbReference>
<sequence>GVDTSMDDNIIYGSTPQDHDQRLEATMKVVKEVGLKLQKAKYEVGVQQLTYLGDTISAEGLKPDKRKVEVIQNMERPGNETDRQRFLGIINYLARYIPDLSTRTMPLIKLLDQNVSWMWNNEQEKA</sequence>
<dbReference type="InterPro" id="IPR050951">
    <property type="entry name" value="Retrovirus_Pol_polyprotein"/>
</dbReference>
<proteinExistence type="predicted"/>
<keyword evidence="2" id="KW-1185">Reference proteome</keyword>
<dbReference type="EMBL" id="CACRXK020036096">
    <property type="protein sequence ID" value="CAB4044760.1"/>
    <property type="molecule type" value="Genomic_DNA"/>
</dbReference>
<dbReference type="OrthoDB" id="2286242at2759"/>
<dbReference type="PROSITE" id="PS50878">
    <property type="entry name" value="RT_POL"/>
    <property type="match status" value="1"/>
</dbReference>
<dbReference type="PANTHER" id="PTHR37984">
    <property type="entry name" value="PROTEIN CBG26694"/>
    <property type="match status" value="1"/>
</dbReference>
<dbReference type="InterPro" id="IPR043502">
    <property type="entry name" value="DNA/RNA_pol_sf"/>
</dbReference>
<gene>
    <name evidence="1" type="ORF">PACLA_8A040899</name>
</gene>
<protein>
    <submittedName>
        <fullName evidence="1">Uncharacterized protein</fullName>
    </submittedName>
</protein>
<dbReference type="InterPro" id="IPR000477">
    <property type="entry name" value="RT_dom"/>
</dbReference>
<dbReference type="PANTHER" id="PTHR37984:SF5">
    <property type="entry name" value="PROTEIN NYNRIN-LIKE"/>
    <property type="match status" value="1"/>
</dbReference>
<reference evidence="1" key="1">
    <citation type="submission" date="2020-04" db="EMBL/GenBank/DDBJ databases">
        <authorList>
            <person name="Alioto T."/>
            <person name="Alioto T."/>
            <person name="Gomez Garrido J."/>
        </authorList>
    </citation>
    <scope>NUCLEOTIDE SEQUENCE</scope>
    <source>
        <strain evidence="1">A484AB</strain>
    </source>
</reference>
<dbReference type="AlphaFoldDB" id="A0A6S7KRE0"/>
<accession>A0A6S7KRE0</accession>
<dbReference type="Proteomes" id="UP001152795">
    <property type="component" value="Unassembled WGS sequence"/>
</dbReference>
<dbReference type="Gene3D" id="3.30.70.270">
    <property type="match status" value="2"/>
</dbReference>
<name>A0A6S7KRE0_PARCT</name>
<organism evidence="1 2">
    <name type="scientific">Paramuricea clavata</name>
    <name type="common">Red gorgonian</name>
    <name type="synonym">Violescent sea-whip</name>
    <dbReference type="NCBI Taxonomy" id="317549"/>
    <lineage>
        <taxon>Eukaryota</taxon>
        <taxon>Metazoa</taxon>
        <taxon>Cnidaria</taxon>
        <taxon>Anthozoa</taxon>
        <taxon>Octocorallia</taxon>
        <taxon>Malacalcyonacea</taxon>
        <taxon>Plexauridae</taxon>
        <taxon>Paramuricea</taxon>
    </lineage>
</organism>
<feature type="non-terminal residue" evidence="1">
    <location>
        <position position="126"/>
    </location>
</feature>
<dbReference type="SUPFAM" id="SSF56672">
    <property type="entry name" value="DNA/RNA polymerases"/>
    <property type="match status" value="1"/>
</dbReference>
<comment type="caution">
    <text evidence="1">The sequence shown here is derived from an EMBL/GenBank/DDBJ whole genome shotgun (WGS) entry which is preliminary data.</text>
</comment>
<evidence type="ECO:0000313" key="2">
    <source>
        <dbReference type="Proteomes" id="UP001152795"/>
    </source>
</evidence>